<sequence>MPSGSIAMLLIRIRFEDKVTFKINGEKYTVDANVPANTSLNTFIRDHSHLRGTKNMCHEGGCGACIVSVTCKHPVTAVKQTYAVNSCLFPVFSCHGLAITTIEGIGNKKDGYNIIQKTLAHFNGSQCGYCSPGMVMNMYSLSEGRDKNLTMKEVENSFGGNICRCTGYRPILDAFKSLCVDAPPELKKKCADIEDIYKLKTCPKNGKPCQRICEGENTFEEIENNISPVYVALPGSYWCRVTTPKDVFEILNKAGEVSYMFVCGNTAHGVYRRKVEPKIYIDITGIKELRAISTEPTLVLGGSVSLTEAMELFYDLSKETQYAYTKVLADHIDLIANVPVRNIMPRAQNAHAYVNAGFMMKLSDDGTGKVVQKPNIVFGGIDPQFLHAIDTENFLIGKSVLDEQVLQGALSTLDAELLPDYISPDAVPEYRKGLAKALFYKFILSLAKAKVKKSLISGGDLLVRPLSSAKQTYETDKSVWPLNQPVPKLEALAQCSGEAAYVNDHPAIPGELFGAFVVTTIGQGNISNIDSKEALGLVYAANLMIYDYKPPPAFFAEQRVECSTYQDFARQSGTDTTATMDVFVVDGLHEPLIGPPGIEKLISEITVRIQRLSMKLIRFDYRVDYVPEQYFQAADALPRAPVESNEPNMDILHQEALEVFISQFFFSTSLSLTGGSNYCLRHKSYSRYPEIAQLRSTSSAEVIGYLEGVFARYGIPLELRSDNGPAYQQYSLSTRRSSLTEADAGPAQLTMGRQLRSTLLVTPSGIQPQWLKSVHRQKDVWEDYKHANRT</sequence>
<dbReference type="Gene3D" id="3.90.1170.50">
    <property type="entry name" value="Aldehyde oxidase/xanthine dehydrogenase, a/b hammerhead"/>
    <property type="match status" value="1"/>
</dbReference>
<keyword evidence="5" id="KW-0001">2Fe-2S</keyword>
<evidence type="ECO:0000256" key="7">
    <source>
        <dbReference type="ARBA" id="ARBA00022827"/>
    </source>
</evidence>
<dbReference type="GO" id="GO:0071949">
    <property type="term" value="F:FAD binding"/>
    <property type="evidence" value="ECO:0007669"/>
    <property type="project" value="InterPro"/>
</dbReference>
<dbReference type="InterPro" id="IPR036856">
    <property type="entry name" value="Ald_Oxase/Xan_DH_a/b_sf"/>
</dbReference>
<dbReference type="InterPro" id="IPR016208">
    <property type="entry name" value="Ald_Oxase/xanthine_DH-like"/>
</dbReference>
<evidence type="ECO:0000259" key="13">
    <source>
        <dbReference type="PROSITE" id="PS51085"/>
    </source>
</evidence>
<dbReference type="GO" id="GO:0016491">
    <property type="term" value="F:oxidoreductase activity"/>
    <property type="evidence" value="ECO:0007669"/>
    <property type="project" value="UniProtKB-KW"/>
</dbReference>
<dbReference type="InterPro" id="IPR036318">
    <property type="entry name" value="FAD-bd_PCMH-like_sf"/>
</dbReference>
<feature type="domain" description="FAD-binding PCMH-type" evidence="14">
    <location>
        <begin position="231"/>
        <end position="415"/>
    </location>
</feature>
<dbReference type="SUPFAM" id="SSF54292">
    <property type="entry name" value="2Fe-2S ferredoxin-like"/>
    <property type="match status" value="1"/>
</dbReference>
<dbReference type="PANTHER" id="PTHR45444">
    <property type="entry name" value="XANTHINE DEHYDROGENASE"/>
    <property type="match status" value="1"/>
</dbReference>
<dbReference type="InterPro" id="IPR005107">
    <property type="entry name" value="CO_DH_flav_C"/>
</dbReference>
<dbReference type="Pfam" id="PF01799">
    <property type="entry name" value="Fer2_2"/>
    <property type="match status" value="1"/>
</dbReference>
<dbReference type="Pfam" id="PF03450">
    <property type="entry name" value="CO_deh_flav_C"/>
    <property type="match status" value="1"/>
</dbReference>
<dbReference type="InterPro" id="IPR016166">
    <property type="entry name" value="FAD-bd_PCMH"/>
</dbReference>
<evidence type="ECO:0000313" key="15">
    <source>
        <dbReference type="EMBL" id="CAD7458296.1"/>
    </source>
</evidence>
<evidence type="ECO:0000256" key="10">
    <source>
        <dbReference type="ARBA" id="ARBA00023014"/>
    </source>
</evidence>
<dbReference type="InterPro" id="IPR036683">
    <property type="entry name" value="CO_DH_flav_C_dom_sf"/>
</dbReference>
<dbReference type="SUPFAM" id="SSF53098">
    <property type="entry name" value="Ribonuclease H-like"/>
    <property type="match status" value="1"/>
</dbReference>
<keyword evidence="7" id="KW-0274">FAD</keyword>
<dbReference type="GO" id="GO:0051537">
    <property type="term" value="F:2 iron, 2 sulfur cluster binding"/>
    <property type="evidence" value="ECO:0007669"/>
    <property type="project" value="UniProtKB-KW"/>
</dbReference>
<dbReference type="CDD" id="cd00207">
    <property type="entry name" value="fer2"/>
    <property type="match status" value="1"/>
</dbReference>
<dbReference type="InterPro" id="IPR036010">
    <property type="entry name" value="2Fe-2S_ferredoxin-like_sf"/>
</dbReference>
<keyword evidence="11" id="KW-0520">NAD</keyword>
<keyword evidence="10" id="KW-0411">Iron-sulfur</keyword>
<accession>A0A7R9IH13</accession>
<evidence type="ECO:0000256" key="12">
    <source>
        <dbReference type="ARBA" id="ARBA00034078"/>
    </source>
</evidence>
<dbReference type="Gene3D" id="3.30.390.50">
    <property type="entry name" value="CO dehydrogenase flavoprotein, C-terminal domain"/>
    <property type="match status" value="1"/>
</dbReference>
<dbReference type="Gene3D" id="1.10.150.120">
    <property type="entry name" value="[2Fe-2S]-binding domain"/>
    <property type="match status" value="1"/>
</dbReference>
<gene>
    <name evidence="15" type="ORF">TTEB3V08_LOCUS6279</name>
</gene>
<dbReference type="InterPro" id="IPR002888">
    <property type="entry name" value="2Fe-2S-bd"/>
</dbReference>
<protein>
    <recommendedName>
        <fullName evidence="16">Aldehyde oxidase</fullName>
    </recommendedName>
</protein>
<dbReference type="Pfam" id="PF00941">
    <property type="entry name" value="FAD_binding_5"/>
    <property type="match status" value="1"/>
</dbReference>
<evidence type="ECO:0000256" key="8">
    <source>
        <dbReference type="ARBA" id="ARBA00023002"/>
    </source>
</evidence>
<dbReference type="InterPro" id="IPR012337">
    <property type="entry name" value="RNaseH-like_sf"/>
</dbReference>
<dbReference type="Gene3D" id="3.30.420.10">
    <property type="entry name" value="Ribonuclease H-like superfamily/Ribonuclease H"/>
    <property type="match status" value="1"/>
</dbReference>
<evidence type="ECO:0000259" key="14">
    <source>
        <dbReference type="PROSITE" id="PS51387"/>
    </source>
</evidence>
<dbReference type="GO" id="GO:0005506">
    <property type="term" value="F:iron ion binding"/>
    <property type="evidence" value="ECO:0007669"/>
    <property type="project" value="InterPro"/>
</dbReference>
<evidence type="ECO:0008006" key="16">
    <source>
        <dbReference type="Google" id="ProtNLM"/>
    </source>
</evidence>
<comment type="cofactor">
    <cofactor evidence="2">
        <name>FAD</name>
        <dbReference type="ChEBI" id="CHEBI:57692"/>
    </cofactor>
</comment>
<keyword evidence="8" id="KW-0560">Oxidoreductase</keyword>
<evidence type="ECO:0000256" key="11">
    <source>
        <dbReference type="ARBA" id="ARBA00023027"/>
    </source>
</evidence>
<keyword evidence="9" id="KW-0408">Iron</keyword>
<dbReference type="GO" id="GO:0003676">
    <property type="term" value="F:nucleic acid binding"/>
    <property type="evidence" value="ECO:0007669"/>
    <property type="project" value="InterPro"/>
</dbReference>
<dbReference type="SUPFAM" id="SSF55447">
    <property type="entry name" value="CO dehydrogenase flavoprotein C-terminal domain-like"/>
    <property type="match status" value="1"/>
</dbReference>
<evidence type="ECO:0000256" key="1">
    <source>
        <dbReference type="ARBA" id="ARBA00001924"/>
    </source>
</evidence>
<proteinExistence type="inferred from homology"/>
<feature type="domain" description="2Fe-2S ferredoxin-type" evidence="13">
    <location>
        <begin position="17"/>
        <end position="105"/>
    </location>
</feature>
<dbReference type="FunFam" id="3.10.20.30:FF:000012">
    <property type="entry name" value="Xanthine dehydrogenase/oxidase"/>
    <property type="match status" value="1"/>
</dbReference>
<dbReference type="SUPFAM" id="SSF56176">
    <property type="entry name" value="FAD-binding/transporter-associated domain-like"/>
    <property type="match status" value="1"/>
</dbReference>
<dbReference type="EMBL" id="OE002183">
    <property type="protein sequence ID" value="CAD7458296.1"/>
    <property type="molecule type" value="Genomic_DNA"/>
</dbReference>
<dbReference type="SUPFAM" id="SSF54665">
    <property type="entry name" value="CO dehydrogenase molybdoprotein N-domain-like"/>
    <property type="match status" value="1"/>
</dbReference>
<dbReference type="Pfam" id="PF00111">
    <property type="entry name" value="Fer2"/>
    <property type="match status" value="1"/>
</dbReference>
<dbReference type="AlphaFoldDB" id="A0A7R9IH13"/>
<evidence type="ECO:0000256" key="3">
    <source>
        <dbReference type="ARBA" id="ARBA00006849"/>
    </source>
</evidence>
<dbReference type="InterPro" id="IPR001041">
    <property type="entry name" value="2Fe-2S_ferredoxin-type"/>
</dbReference>
<dbReference type="SUPFAM" id="SSF47741">
    <property type="entry name" value="CO dehydrogenase ISP C-domain like"/>
    <property type="match status" value="1"/>
</dbReference>
<dbReference type="PROSITE" id="PS51387">
    <property type="entry name" value="FAD_PCMH"/>
    <property type="match status" value="1"/>
</dbReference>
<dbReference type="FunFam" id="3.30.390.50:FF:000003">
    <property type="entry name" value="Aldehyde oxidase1"/>
    <property type="match status" value="1"/>
</dbReference>
<dbReference type="PROSITE" id="PS51085">
    <property type="entry name" value="2FE2S_FER_2"/>
    <property type="match status" value="1"/>
</dbReference>
<dbReference type="Gene3D" id="3.10.20.30">
    <property type="match status" value="1"/>
</dbReference>
<dbReference type="SMART" id="SM01092">
    <property type="entry name" value="CO_deh_flav_C"/>
    <property type="match status" value="1"/>
</dbReference>
<dbReference type="InterPro" id="IPR012675">
    <property type="entry name" value="Beta-grasp_dom_sf"/>
</dbReference>
<comment type="cofactor">
    <cofactor evidence="12">
        <name>[2Fe-2S] cluster</name>
        <dbReference type="ChEBI" id="CHEBI:190135"/>
    </cofactor>
</comment>
<evidence type="ECO:0000256" key="2">
    <source>
        <dbReference type="ARBA" id="ARBA00001974"/>
    </source>
</evidence>
<evidence type="ECO:0000256" key="4">
    <source>
        <dbReference type="ARBA" id="ARBA00022630"/>
    </source>
</evidence>
<evidence type="ECO:0000256" key="6">
    <source>
        <dbReference type="ARBA" id="ARBA00022723"/>
    </source>
</evidence>
<dbReference type="InterPro" id="IPR036397">
    <property type="entry name" value="RNaseH_sf"/>
</dbReference>
<name>A0A7R9IH13_9NEOP</name>
<dbReference type="InterPro" id="IPR002346">
    <property type="entry name" value="Mopterin_DH_FAD-bd"/>
</dbReference>
<evidence type="ECO:0000256" key="9">
    <source>
        <dbReference type="ARBA" id="ARBA00023004"/>
    </source>
</evidence>
<dbReference type="InterPro" id="IPR036884">
    <property type="entry name" value="2Fe-2S-bd_dom_sf"/>
</dbReference>
<dbReference type="InterPro" id="IPR006058">
    <property type="entry name" value="2Fe2S_fd_BS"/>
</dbReference>
<comment type="similarity">
    <text evidence="3">Belongs to the xanthine dehydrogenase family.</text>
</comment>
<keyword evidence="4" id="KW-0285">Flavoprotein</keyword>
<dbReference type="PROSITE" id="PS00197">
    <property type="entry name" value="2FE2S_FER_1"/>
    <property type="match status" value="1"/>
</dbReference>
<comment type="cofactor">
    <cofactor evidence="1">
        <name>Mo-molybdopterin</name>
        <dbReference type="ChEBI" id="CHEBI:71302"/>
    </cofactor>
</comment>
<dbReference type="PANTHER" id="PTHR45444:SF3">
    <property type="entry name" value="XANTHINE DEHYDROGENASE"/>
    <property type="match status" value="1"/>
</dbReference>
<evidence type="ECO:0000256" key="5">
    <source>
        <dbReference type="ARBA" id="ARBA00022714"/>
    </source>
</evidence>
<organism evidence="15">
    <name type="scientific">Timema tahoe</name>
    <dbReference type="NCBI Taxonomy" id="61484"/>
    <lineage>
        <taxon>Eukaryota</taxon>
        <taxon>Metazoa</taxon>
        <taxon>Ecdysozoa</taxon>
        <taxon>Arthropoda</taxon>
        <taxon>Hexapoda</taxon>
        <taxon>Insecta</taxon>
        <taxon>Pterygota</taxon>
        <taxon>Neoptera</taxon>
        <taxon>Polyneoptera</taxon>
        <taxon>Phasmatodea</taxon>
        <taxon>Timematodea</taxon>
        <taxon>Timematoidea</taxon>
        <taxon>Timematidae</taxon>
        <taxon>Timema</taxon>
    </lineage>
</organism>
<keyword evidence="6" id="KW-0479">Metal-binding</keyword>
<reference evidence="15" key="1">
    <citation type="submission" date="2020-11" db="EMBL/GenBank/DDBJ databases">
        <authorList>
            <person name="Tran Van P."/>
        </authorList>
    </citation>
    <scope>NUCLEOTIDE SEQUENCE</scope>
</reference>